<reference evidence="1" key="1">
    <citation type="submission" date="2025-08" db="UniProtKB">
        <authorList>
            <consortium name="Ensembl"/>
        </authorList>
    </citation>
    <scope>IDENTIFICATION</scope>
</reference>
<dbReference type="Proteomes" id="UP000694523">
    <property type="component" value="Unplaced"/>
</dbReference>
<organism evidence="1 2">
    <name type="scientific">Neogobius melanostomus</name>
    <name type="common">round goby</name>
    <dbReference type="NCBI Taxonomy" id="47308"/>
    <lineage>
        <taxon>Eukaryota</taxon>
        <taxon>Metazoa</taxon>
        <taxon>Chordata</taxon>
        <taxon>Craniata</taxon>
        <taxon>Vertebrata</taxon>
        <taxon>Euteleostomi</taxon>
        <taxon>Actinopterygii</taxon>
        <taxon>Neopterygii</taxon>
        <taxon>Teleostei</taxon>
        <taxon>Neoteleostei</taxon>
        <taxon>Acanthomorphata</taxon>
        <taxon>Gobiaria</taxon>
        <taxon>Gobiiformes</taxon>
        <taxon>Gobioidei</taxon>
        <taxon>Gobiidae</taxon>
        <taxon>Benthophilinae</taxon>
        <taxon>Neogobiini</taxon>
        <taxon>Neogobius</taxon>
    </lineage>
</organism>
<name>A0A8C6WRE4_9GOBI</name>
<keyword evidence="2" id="KW-1185">Reference proteome</keyword>
<reference evidence="1" key="2">
    <citation type="submission" date="2025-09" db="UniProtKB">
        <authorList>
            <consortium name="Ensembl"/>
        </authorList>
    </citation>
    <scope>IDENTIFICATION</scope>
</reference>
<dbReference type="PANTHER" id="PTHR28489">
    <property type="entry name" value="RENTINAL DEGENERATION 3-LIKE"/>
    <property type="match status" value="1"/>
</dbReference>
<dbReference type="PANTHER" id="PTHR28489:SF1">
    <property type="entry name" value="PROTEIN RD3"/>
    <property type="match status" value="1"/>
</dbReference>
<dbReference type="Pfam" id="PF14473">
    <property type="entry name" value="RD3"/>
    <property type="match status" value="1"/>
</dbReference>
<proteinExistence type="predicted"/>
<dbReference type="InterPro" id="IPR028092">
    <property type="entry name" value="RD3"/>
</dbReference>
<evidence type="ECO:0000313" key="1">
    <source>
        <dbReference type="Ensembl" id="ENSNMLP00000026366.1"/>
    </source>
</evidence>
<accession>A0A8C6WRE4</accession>
<protein>
    <submittedName>
        <fullName evidence="1">Retinal degeneration 3, GUCY2D regulator</fullName>
    </submittedName>
</protein>
<dbReference type="Ensembl" id="ENSNMLT00000029459.1">
    <property type="protein sequence ID" value="ENSNMLP00000026366.1"/>
    <property type="gene ID" value="ENSNMLG00000016804.1"/>
</dbReference>
<evidence type="ECO:0000313" key="2">
    <source>
        <dbReference type="Proteomes" id="UP000694523"/>
    </source>
</evidence>
<sequence>MWWWLSWGGVCGTLMLELDWLCKEAERAQREREREYQRLSSGVDYSWLRTTPRSTYSLSTGERLGLEELCCQVPPSYCGLVIIRLREVVQAEEPEVQEVSGLFRSVLLRVLEQVREEQEAQRLAQQWSSQKRSLSLVNFRSRLRINPFSTSTLGLTSAAGDQEGAALSNLKTVSADVERGQRVRSMPDFKHSSSRVG</sequence>
<dbReference type="AlphaFoldDB" id="A0A8C6WRE4"/>